<protein>
    <submittedName>
        <fullName evidence="2">Uncharacterized protein</fullName>
    </submittedName>
</protein>
<dbReference type="Proteomes" id="UP000273675">
    <property type="component" value="Unassembled WGS sequence"/>
</dbReference>
<evidence type="ECO:0000256" key="1">
    <source>
        <dbReference type="SAM" id="SignalP"/>
    </source>
</evidence>
<feature type="signal peptide" evidence="1">
    <location>
        <begin position="1"/>
        <end position="24"/>
    </location>
</feature>
<dbReference type="EMBL" id="RBIM01000001">
    <property type="protein sequence ID" value="RKR04156.1"/>
    <property type="molecule type" value="Genomic_DNA"/>
</dbReference>
<accession>A0A495DMJ8</accession>
<dbReference type="AlphaFoldDB" id="A0A495DMJ8"/>
<reference evidence="2 3" key="1">
    <citation type="submission" date="2018-10" db="EMBL/GenBank/DDBJ databases">
        <title>Genomic Encyclopedia of Type Strains, Phase IV (KMG-IV): sequencing the most valuable type-strain genomes for metagenomic binning, comparative biology and taxonomic classification.</title>
        <authorList>
            <person name="Goeker M."/>
        </authorList>
    </citation>
    <scope>NUCLEOTIDE SEQUENCE [LARGE SCALE GENOMIC DNA]</scope>
    <source>
        <strain evidence="2 3">DSM 4734</strain>
    </source>
</reference>
<evidence type="ECO:0000313" key="2">
    <source>
        <dbReference type="EMBL" id="RKR04156.1"/>
    </source>
</evidence>
<gene>
    <name evidence="2" type="ORF">C7435_0600</name>
</gene>
<dbReference type="RefSeq" id="WP_121209957.1">
    <property type="nucleotide sequence ID" value="NZ_RBIM01000001.1"/>
</dbReference>
<feature type="chain" id="PRO_5019732527" evidence="1">
    <location>
        <begin position="25"/>
        <end position="163"/>
    </location>
</feature>
<organism evidence="2 3">
    <name type="scientific">Maricaulis maris</name>
    <dbReference type="NCBI Taxonomy" id="74318"/>
    <lineage>
        <taxon>Bacteria</taxon>
        <taxon>Pseudomonadati</taxon>
        <taxon>Pseudomonadota</taxon>
        <taxon>Alphaproteobacteria</taxon>
        <taxon>Maricaulales</taxon>
        <taxon>Maricaulaceae</taxon>
        <taxon>Maricaulis</taxon>
    </lineage>
</organism>
<keyword evidence="1" id="KW-0732">Signal</keyword>
<comment type="caution">
    <text evidence="2">The sequence shown here is derived from an EMBL/GenBank/DDBJ whole genome shotgun (WGS) entry which is preliminary data.</text>
</comment>
<proteinExistence type="predicted"/>
<name>A0A495DMJ8_9PROT</name>
<sequence length="163" mass="17933">MWGNRAILPGLLAWCLVSMASAQAQEAASADDVVAASRAQPFRPLEDMWVRLDVCGSGAANGSAFLNSYDNYRDPRSLNVELVPALRSALAALNGQDPVDHYLGRRVLVFGAVRQVPIQVRDADGVVVHVYHQTQMRLTRPDRILVVENEQGPERARCDRLIA</sequence>
<evidence type="ECO:0000313" key="3">
    <source>
        <dbReference type="Proteomes" id="UP000273675"/>
    </source>
</evidence>
<dbReference type="OrthoDB" id="9150126at2"/>